<dbReference type="PIRSF" id="PIRSF000521">
    <property type="entry name" value="Transaminase_4ab_Lys_Orn"/>
    <property type="match status" value="1"/>
</dbReference>
<reference evidence="7 8" key="1">
    <citation type="submission" date="2013-04" db="EMBL/GenBank/DDBJ databases">
        <title>Shimia sp. 22II-S11-Z10 Genome Sequencing.</title>
        <authorList>
            <person name="Lai Q."/>
            <person name="Li G."/>
            <person name="Shao Z."/>
        </authorList>
    </citation>
    <scope>NUCLEOTIDE SEQUENCE [LARGE SCALE GENOMIC DNA]</scope>
    <source>
        <strain evidence="8">22II-S11-Z10</strain>
    </source>
</reference>
<dbReference type="Proteomes" id="UP000024836">
    <property type="component" value="Unassembled WGS sequence"/>
</dbReference>
<keyword evidence="7" id="KW-0670">Pyruvate</keyword>
<dbReference type="eggNOG" id="COG0161">
    <property type="taxonomic scope" value="Bacteria"/>
</dbReference>
<dbReference type="GO" id="GO:0004015">
    <property type="term" value="F:adenosylmethionine-8-amino-7-oxononanoate transaminase activity"/>
    <property type="evidence" value="ECO:0007669"/>
    <property type="project" value="TreeGrafter"/>
</dbReference>
<name>A0A058ZKK9_9RHOB</name>
<evidence type="ECO:0000256" key="3">
    <source>
        <dbReference type="ARBA" id="ARBA00022576"/>
    </source>
</evidence>
<keyword evidence="5 6" id="KW-0663">Pyridoxal phosphate</keyword>
<dbReference type="AlphaFoldDB" id="A0A058ZKK9"/>
<dbReference type="FunFam" id="3.40.640.10:FF:000014">
    <property type="entry name" value="Adenosylmethionine-8-amino-7-oxononanoate aminotransferase, probable"/>
    <property type="match status" value="1"/>
</dbReference>
<dbReference type="STRING" id="1461693.ATO10_10280"/>
<dbReference type="Pfam" id="PF00202">
    <property type="entry name" value="Aminotran_3"/>
    <property type="match status" value="1"/>
</dbReference>
<evidence type="ECO:0000256" key="4">
    <source>
        <dbReference type="ARBA" id="ARBA00022679"/>
    </source>
</evidence>
<sequence length="441" mass="47932">MDTHHKPAPNDLSAYWMPFTANRQYKAAPRMVVGADGMHYKSDDGRDILDGTAGLWCCNAGHNRPKIVEAIQKQAGEMDYAPAFQMGHPKVFELANSLRDMAPEGLEHVFFTNSGSESVETALKIALAYHRMRGEGQRTRLIGREKGYHGVNFGGISVGGIVNNRKFFGGLLGGVDHMPHTYLPEHRFIRGIPDTGADLADDLERIAQLHGPETIAAVIVEPMAGSAGVIMPPKGYLQKLRQICDRHGILLIFDEVITGFGRLGAPFAADYFGVTPDLITTAKGLTNGAVPMGAVLCGSHIHEAFMQGPDHMIELFHGYTYSGNPLASAAGVATLETYREEGLFARAAELAPYWEDALHSLRDAPHVVDIRNLGMVGAIELAPLPDEPTKRAFDVYLKCWEAGCLIRTTGDIIALSPPLIIDKAQIDQLITTIDDALRATA</sequence>
<comment type="cofactor">
    <cofactor evidence="1">
        <name>pyridoxal 5'-phosphate</name>
        <dbReference type="ChEBI" id="CHEBI:597326"/>
    </cofactor>
</comment>
<dbReference type="GO" id="GO:0030170">
    <property type="term" value="F:pyridoxal phosphate binding"/>
    <property type="evidence" value="ECO:0007669"/>
    <property type="project" value="InterPro"/>
</dbReference>
<dbReference type="InterPro" id="IPR015424">
    <property type="entry name" value="PyrdxlP-dep_Trfase"/>
</dbReference>
<dbReference type="InterPro" id="IPR005814">
    <property type="entry name" value="Aminotrans_3"/>
</dbReference>
<accession>A0A058ZKK9</accession>
<dbReference type="EC" id="2.6.1.18" evidence="7"/>
<dbReference type="OrthoDB" id="9801834at2"/>
<dbReference type="Gene3D" id="3.40.640.10">
    <property type="entry name" value="Type I PLP-dependent aspartate aminotransferase-like (Major domain)"/>
    <property type="match status" value="1"/>
</dbReference>
<dbReference type="CDD" id="cd00610">
    <property type="entry name" value="OAT_like"/>
    <property type="match status" value="1"/>
</dbReference>
<dbReference type="GO" id="GO:0009102">
    <property type="term" value="P:biotin biosynthetic process"/>
    <property type="evidence" value="ECO:0007669"/>
    <property type="project" value="TreeGrafter"/>
</dbReference>
<keyword evidence="3 7" id="KW-0032">Aminotransferase</keyword>
<keyword evidence="4 7" id="KW-0808">Transferase</keyword>
<dbReference type="EMBL" id="AQQY01000006">
    <property type="protein sequence ID" value="KCV81725.1"/>
    <property type="molecule type" value="Genomic_DNA"/>
</dbReference>
<dbReference type="PATRIC" id="fig|1461693.3.peg.2081"/>
<gene>
    <name evidence="7" type="ORF">ATO10_10280</name>
</gene>
<protein>
    <submittedName>
        <fullName evidence="7">Beta alanine--pyruvate transaminase</fullName>
        <ecNumber evidence="7">2.6.1.18</ecNumber>
    </submittedName>
</protein>
<evidence type="ECO:0000313" key="7">
    <source>
        <dbReference type="EMBL" id="KCV81725.1"/>
    </source>
</evidence>
<dbReference type="InterPro" id="IPR015421">
    <property type="entry name" value="PyrdxlP-dep_Trfase_major"/>
</dbReference>
<evidence type="ECO:0000313" key="8">
    <source>
        <dbReference type="Proteomes" id="UP000024836"/>
    </source>
</evidence>
<evidence type="ECO:0000256" key="2">
    <source>
        <dbReference type="ARBA" id="ARBA00008954"/>
    </source>
</evidence>
<dbReference type="PROSITE" id="PS00600">
    <property type="entry name" value="AA_TRANSFER_CLASS_3"/>
    <property type="match status" value="1"/>
</dbReference>
<dbReference type="PANTHER" id="PTHR42684:SF1">
    <property type="entry name" value="BETA-ALANINE--PYRUVATE AMINOTRANSFERASE"/>
    <property type="match status" value="1"/>
</dbReference>
<dbReference type="GO" id="GO:0016223">
    <property type="term" value="F:beta-alanine:pyruvate transaminase activity"/>
    <property type="evidence" value="ECO:0007669"/>
    <property type="project" value="UniProtKB-EC"/>
</dbReference>
<dbReference type="PANTHER" id="PTHR42684">
    <property type="entry name" value="ADENOSYLMETHIONINE-8-AMINO-7-OXONONANOATE AMINOTRANSFERASE"/>
    <property type="match status" value="1"/>
</dbReference>
<organism evidence="7 8">
    <name type="scientific">Actibacterium atlanticum</name>
    <dbReference type="NCBI Taxonomy" id="1461693"/>
    <lineage>
        <taxon>Bacteria</taxon>
        <taxon>Pseudomonadati</taxon>
        <taxon>Pseudomonadota</taxon>
        <taxon>Alphaproteobacteria</taxon>
        <taxon>Rhodobacterales</taxon>
        <taxon>Roseobacteraceae</taxon>
        <taxon>Actibacterium</taxon>
    </lineage>
</organism>
<dbReference type="Gene3D" id="3.90.1150.10">
    <property type="entry name" value="Aspartate Aminotransferase, domain 1"/>
    <property type="match status" value="1"/>
</dbReference>
<dbReference type="InterPro" id="IPR049704">
    <property type="entry name" value="Aminotrans_3_PPA_site"/>
</dbReference>
<evidence type="ECO:0000256" key="1">
    <source>
        <dbReference type="ARBA" id="ARBA00001933"/>
    </source>
</evidence>
<proteinExistence type="inferred from homology"/>
<dbReference type="SUPFAM" id="SSF53383">
    <property type="entry name" value="PLP-dependent transferases"/>
    <property type="match status" value="1"/>
</dbReference>
<dbReference type="InterPro" id="IPR015422">
    <property type="entry name" value="PyrdxlP-dep_Trfase_small"/>
</dbReference>
<comment type="similarity">
    <text evidence="2 6">Belongs to the class-III pyridoxal-phosphate-dependent aminotransferase family.</text>
</comment>
<keyword evidence="8" id="KW-1185">Reference proteome</keyword>
<comment type="caution">
    <text evidence="7">The sequence shown here is derived from an EMBL/GenBank/DDBJ whole genome shotgun (WGS) entry which is preliminary data.</text>
</comment>
<evidence type="ECO:0000256" key="5">
    <source>
        <dbReference type="ARBA" id="ARBA00022898"/>
    </source>
</evidence>
<dbReference type="RefSeq" id="WP_035251180.1">
    <property type="nucleotide sequence ID" value="NZ_AQQY01000006.1"/>
</dbReference>
<evidence type="ECO:0000256" key="6">
    <source>
        <dbReference type="RuleBase" id="RU003560"/>
    </source>
</evidence>